<proteinExistence type="predicted"/>
<name>A0A9P4PVF7_9PLEO</name>
<accession>A0A9P4PVF7</accession>
<comment type="caution">
    <text evidence="1">The sequence shown here is derived from an EMBL/GenBank/DDBJ whole genome shotgun (WGS) entry which is preliminary data.</text>
</comment>
<dbReference type="AlphaFoldDB" id="A0A9P4PVF7"/>
<organism evidence="1 2">
    <name type="scientific">Karstenula rhodostoma CBS 690.94</name>
    <dbReference type="NCBI Taxonomy" id="1392251"/>
    <lineage>
        <taxon>Eukaryota</taxon>
        <taxon>Fungi</taxon>
        <taxon>Dikarya</taxon>
        <taxon>Ascomycota</taxon>
        <taxon>Pezizomycotina</taxon>
        <taxon>Dothideomycetes</taxon>
        <taxon>Pleosporomycetidae</taxon>
        <taxon>Pleosporales</taxon>
        <taxon>Massarineae</taxon>
        <taxon>Didymosphaeriaceae</taxon>
        <taxon>Karstenula</taxon>
    </lineage>
</organism>
<dbReference type="Proteomes" id="UP000799764">
    <property type="component" value="Unassembled WGS sequence"/>
</dbReference>
<reference evidence="1" key="1">
    <citation type="journal article" date="2020" name="Stud. Mycol.">
        <title>101 Dothideomycetes genomes: a test case for predicting lifestyles and emergence of pathogens.</title>
        <authorList>
            <person name="Haridas S."/>
            <person name="Albert R."/>
            <person name="Binder M."/>
            <person name="Bloem J."/>
            <person name="Labutti K."/>
            <person name="Salamov A."/>
            <person name="Andreopoulos B."/>
            <person name="Baker S."/>
            <person name="Barry K."/>
            <person name="Bills G."/>
            <person name="Bluhm B."/>
            <person name="Cannon C."/>
            <person name="Castanera R."/>
            <person name="Culley D."/>
            <person name="Daum C."/>
            <person name="Ezra D."/>
            <person name="Gonzalez J."/>
            <person name="Henrissat B."/>
            <person name="Kuo A."/>
            <person name="Liang C."/>
            <person name="Lipzen A."/>
            <person name="Lutzoni F."/>
            <person name="Magnuson J."/>
            <person name="Mondo S."/>
            <person name="Nolan M."/>
            <person name="Ohm R."/>
            <person name="Pangilinan J."/>
            <person name="Park H.-J."/>
            <person name="Ramirez L."/>
            <person name="Alfaro M."/>
            <person name="Sun H."/>
            <person name="Tritt A."/>
            <person name="Yoshinaga Y."/>
            <person name="Zwiers L.-H."/>
            <person name="Turgeon B."/>
            <person name="Goodwin S."/>
            <person name="Spatafora J."/>
            <person name="Crous P."/>
            <person name="Grigoriev I."/>
        </authorList>
    </citation>
    <scope>NUCLEOTIDE SEQUENCE</scope>
    <source>
        <strain evidence="1">CBS 690.94</strain>
    </source>
</reference>
<gene>
    <name evidence="1" type="ORF">P171DRAFT_276</name>
</gene>
<evidence type="ECO:0000313" key="2">
    <source>
        <dbReference type="Proteomes" id="UP000799764"/>
    </source>
</evidence>
<protein>
    <submittedName>
        <fullName evidence="1">Uncharacterized protein</fullName>
    </submittedName>
</protein>
<dbReference type="EMBL" id="MU001492">
    <property type="protein sequence ID" value="KAF2451171.1"/>
    <property type="molecule type" value="Genomic_DNA"/>
</dbReference>
<keyword evidence="2" id="KW-1185">Reference proteome</keyword>
<evidence type="ECO:0000313" key="1">
    <source>
        <dbReference type="EMBL" id="KAF2451171.1"/>
    </source>
</evidence>
<sequence length="86" mass="8885">MGRGCCCATMSAATAVRAGIDFVLDVQRPLDRLLAASSNQGDTKKTSVDLAGVATIQCAYRLYAAPQLGSASVIKASRSQPHAADD</sequence>